<protein>
    <submittedName>
        <fullName evidence="1">Uncharacterized protein</fullName>
    </submittedName>
</protein>
<sequence length="168" mass="19572">MAQVNLVPVDYSTCQSDEGLGGESRRHVRYVFRIHVHLGKHRTLRCVFSFVWANAKKTSRWHPIKFLLGKARFHADDRRSTSARKPGTPEYYTRDYNRQAARLQRIIARDIQRFDASLKLATKGQASSMEPLGNWSFVLLFARMEEQDVSRFAVRERNETARKSSRKS</sequence>
<dbReference type="InParanoid" id="E2APJ9"/>
<name>E2APJ9_CAMFO</name>
<evidence type="ECO:0000313" key="2">
    <source>
        <dbReference type="Proteomes" id="UP000000311"/>
    </source>
</evidence>
<accession>E2APJ9</accession>
<proteinExistence type="predicted"/>
<keyword evidence="2" id="KW-1185">Reference proteome</keyword>
<evidence type="ECO:0000313" key="1">
    <source>
        <dbReference type="EMBL" id="EFN64655.1"/>
    </source>
</evidence>
<dbReference type="AlphaFoldDB" id="E2APJ9"/>
<organism evidence="2">
    <name type="scientific">Camponotus floridanus</name>
    <name type="common">Florida carpenter ant</name>
    <dbReference type="NCBI Taxonomy" id="104421"/>
    <lineage>
        <taxon>Eukaryota</taxon>
        <taxon>Metazoa</taxon>
        <taxon>Ecdysozoa</taxon>
        <taxon>Arthropoda</taxon>
        <taxon>Hexapoda</taxon>
        <taxon>Insecta</taxon>
        <taxon>Pterygota</taxon>
        <taxon>Neoptera</taxon>
        <taxon>Endopterygota</taxon>
        <taxon>Hymenoptera</taxon>
        <taxon>Apocrita</taxon>
        <taxon>Aculeata</taxon>
        <taxon>Formicoidea</taxon>
        <taxon>Formicidae</taxon>
        <taxon>Formicinae</taxon>
        <taxon>Camponotus</taxon>
    </lineage>
</organism>
<reference evidence="1 2" key="1">
    <citation type="journal article" date="2010" name="Science">
        <title>Genomic comparison of the ants Camponotus floridanus and Harpegnathos saltator.</title>
        <authorList>
            <person name="Bonasio R."/>
            <person name="Zhang G."/>
            <person name="Ye C."/>
            <person name="Mutti N.S."/>
            <person name="Fang X."/>
            <person name="Qin N."/>
            <person name="Donahue G."/>
            <person name="Yang P."/>
            <person name="Li Q."/>
            <person name="Li C."/>
            <person name="Zhang P."/>
            <person name="Huang Z."/>
            <person name="Berger S.L."/>
            <person name="Reinberg D."/>
            <person name="Wang J."/>
            <person name="Liebig J."/>
        </authorList>
    </citation>
    <scope>NUCLEOTIDE SEQUENCE [LARGE SCALE GENOMIC DNA]</scope>
    <source>
        <strain evidence="2">C129</strain>
    </source>
</reference>
<dbReference type="EMBL" id="GL441542">
    <property type="protein sequence ID" value="EFN64655.1"/>
    <property type="molecule type" value="Genomic_DNA"/>
</dbReference>
<gene>
    <name evidence="1" type="ORF">EAG_08298</name>
</gene>
<dbReference type="Proteomes" id="UP000000311">
    <property type="component" value="Unassembled WGS sequence"/>
</dbReference>